<accession>A0A438FVE9</accession>
<dbReference type="Pfam" id="PF03732">
    <property type="entry name" value="Retrotrans_gag"/>
    <property type="match status" value="1"/>
</dbReference>
<dbReference type="AlphaFoldDB" id="A0A438FVE9"/>
<feature type="region of interest" description="Disordered" evidence="1">
    <location>
        <begin position="195"/>
        <end position="216"/>
    </location>
</feature>
<sequence>MLLATSKQANKRRKQREAKEAKRSKEKQRTAAAVFFGTFGALPEVHFLHAIYHFKAQEVKNPTLQTIFSKYGCYVMAWMQSHGISRTRKILGFSDAPTSFIVHFRLSLMLRDGRAFTFKKPLGNARKCMCGGNDHLAWKHPSPWRRAEVAYCRRRIDGQQAQQVPIQEDTQFDTTVPPPPPHSQPAPQTVPFTLHSQTKVTPPPAIVPTPISEDPHARMDRLEQKLRHMRTLEGAITWEDFDGAPVASLPAKFRMLEIERYTGIGCPRIHLRLYSTVMRVHGLDEAQMVMLFPMSLSGAAQRWFASLEVSRRRTWDDLAQEFLRQFAFNIAIDVSRKELEALRQRPEESVTSFISCWREKISQIIDRPSERDQISMIMRSLQPRFTRHLIGFPHTDFGSLVQALYGIEEGIARGLWFESSPIDSKGKKPSGGQRSGDVGAISLVGMRPPRRYQTVGQTPGFYYPSSPHAHYRPPSPSRPMTPTYLHPVSQPIFAAHVTERPPTPYTRPRAPQTTTYVQRPPRQFAQLGHDTDHCTALRHAIQDLIDQGLVNLGQPSVTTNPLPALSTHAVSPSPGDIHHMDLIEDDNIHMLSWDDGLLEPIVLHDNYEVDGVSVVPQAPTPFSLIPDEAPFQLTHSTPLVIGCQDAFVPFTLWPKDDDSEGREIQIVTRSGRIAQSPHQQSDHLRVQPLMRRLGERMMRF</sequence>
<evidence type="ECO:0000313" key="3">
    <source>
        <dbReference type="EMBL" id="RVW63937.1"/>
    </source>
</evidence>
<reference evidence="3 4" key="1">
    <citation type="journal article" date="2018" name="PLoS Genet.">
        <title>Population sequencing reveals clonal diversity and ancestral inbreeding in the grapevine cultivar Chardonnay.</title>
        <authorList>
            <person name="Roach M.J."/>
            <person name="Johnson D.L."/>
            <person name="Bohlmann J."/>
            <person name="van Vuuren H.J."/>
            <person name="Jones S.J."/>
            <person name="Pretorius I.S."/>
            <person name="Schmidt S.A."/>
            <person name="Borneman A.R."/>
        </authorList>
    </citation>
    <scope>NUCLEOTIDE SEQUENCE [LARGE SCALE GENOMIC DNA]</scope>
    <source>
        <strain evidence="4">cv. Chardonnay</strain>
        <tissue evidence="3">Leaf</tissue>
    </source>
</reference>
<name>A0A438FVE9_VITVI</name>
<feature type="domain" description="Retrotransposon gag" evidence="2">
    <location>
        <begin position="291"/>
        <end position="382"/>
    </location>
</feature>
<feature type="region of interest" description="Disordered" evidence="1">
    <location>
        <begin position="171"/>
        <end position="190"/>
    </location>
</feature>
<evidence type="ECO:0000256" key="1">
    <source>
        <dbReference type="SAM" id="MobiDB-lite"/>
    </source>
</evidence>
<dbReference type="PANTHER" id="PTHR33223:SF8">
    <property type="entry name" value="OS04G0172440 PROTEIN"/>
    <property type="match status" value="1"/>
</dbReference>
<feature type="region of interest" description="Disordered" evidence="1">
    <location>
        <begin position="1"/>
        <end position="26"/>
    </location>
</feature>
<protein>
    <recommendedName>
        <fullName evidence="2">Retrotransposon gag domain-containing protein</fullName>
    </recommendedName>
</protein>
<organism evidence="3 4">
    <name type="scientific">Vitis vinifera</name>
    <name type="common">Grape</name>
    <dbReference type="NCBI Taxonomy" id="29760"/>
    <lineage>
        <taxon>Eukaryota</taxon>
        <taxon>Viridiplantae</taxon>
        <taxon>Streptophyta</taxon>
        <taxon>Embryophyta</taxon>
        <taxon>Tracheophyta</taxon>
        <taxon>Spermatophyta</taxon>
        <taxon>Magnoliopsida</taxon>
        <taxon>eudicotyledons</taxon>
        <taxon>Gunneridae</taxon>
        <taxon>Pentapetalae</taxon>
        <taxon>rosids</taxon>
        <taxon>Vitales</taxon>
        <taxon>Vitaceae</taxon>
        <taxon>Viteae</taxon>
        <taxon>Vitis</taxon>
    </lineage>
</organism>
<evidence type="ECO:0000259" key="2">
    <source>
        <dbReference type="Pfam" id="PF03732"/>
    </source>
</evidence>
<gene>
    <name evidence="3" type="ORF">CK203_056776</name>
</gene>
<comment type="caution">
    <text evidence="3">The sequence shown here is derived from an EMBL/GenBank/DDBJ whole genome shotgun (WGS) entry which is preliminary data.</text>
</comment>
<feature type="compositionally biased region" description="Basic and acidic residues" evidence="1">
    <location>
        <begin position="17"/>
        <end position="26"/>
    </location>
</feature>
<evidence type="ECO:0000313" key="4">
    <source>
        <dbReference type="Proteomes" id="UP000288805"/>
    </source>
</evidence>
<proteinExistence type="predicted"/>
<dbReference type="Proteomes" id="UP000288805">
    <property type="component" value="Unassembled WGS sequence"/>
</dbReference>
<dbReference type="InterPro" id="IPR005162">
    <property type="entry name" value="Retrotrans_gag_dom"/>
</dbReference>
<dbReference type="PANTHER" id="PTHR33223">
    <property type="entry name" value="CCHC-TYPE DOMAIN-CONTAINING PROTEIN"/>
    <property type="match status" value="1"/>
</dbReference>
<dbReference type="EMBL" id="QGNW01000728">
    <property type="protein sequence ID" value="RVW63937.1"/>
    <property type="molecule type" value="Genomic_DNA"/>
</dbReference>